<evidence type="ECO:0008006" key="5">
    <source>
        <dbReference type="Google" id="ProtNLM"/>
    </source>
</evidence>
<organism evidence="3 4">
    <name type="scientific">Lithohypha guttulata</name>
    <dbReference type="NCBI Taxonomy" id="1690604"/>
    <lineage>
        <taxon>Eukaryota</taxon>
        <taxon>Fungi</taxon>
        <taxon>Dikarya</taxon>
        <taxon>Ascomycota</taxon>
        <taxon>Pezizomycotina</taxon>
        <taxon>Eurotiomycetes</taxon>
        <taxon>Chaetothyriomycetidae</taxon>
        <taxon>Chaetothyriales</taxon>
        <taxon>Trichomeriaceae</taxon>
        <taxon>Lithohypha</taxon>
    </lineage>
</organism>
<comment type="caution">
    <text evidence="3">The sequence shown here is derived from an EMBL/GenBank/DDBJ whole genome shotgun (WGS) entry which is preliminary data.</text>
</comment>
<evidence type="ECO:0000256" key="1">
    <source>
        <dbReference type="SAM" id="MobiDB-lite"/>
    </source>
</evidence>
<name>A0ABR0KEZ0_9EURO</name>
<gene>
    <name evidence="3" type="ORF">LTR24_003458</name>
</gene>
<evidence type="ECO:0000313" key="4">
    <source>
        <dbReference type="Proteomes" id="UP001345013"/>
    </source>
</evidence>
<evidence type="ECO:0000256" key="2">
    <source>
        <dbReference type="SAM" id="SignalP"/>
    </source>
</evidence>
<keyword evidence="2" id="KW-0732">Signal</keyword>
<keyword evidence="4" id="KW-1185">Reference proteome</keyword>
<sequence length="172" mass="16943">MQYKALLIASVASVAVAQTATSSAATSTGTSSCAAQIILDSCKGTIQAQLNSCSTSDYSCLCSNYINMLQCYANCPDDIGVQTVQQQRQQNCEAASVYGSTTVLGTATSSSGASSATSTSSESAAQTGFASETSTTSGSSSAASETSSSGAQNVKAAGGLLALAFAGAAAFL</sequence>
<feature type="chain" id="PRO_5046931260" description="GPI anchored serine-threonine rich protein" evidence="2">
    <location>
        <begin position="18"/>
        <end position="172"/>
    </location>
</feature>
<evidence type="ECO:0000313" key="3">
    <source>
        <dbReference type="EMBL" id="KAK5094758.1"/>
    </source>
</evidence>
<accession>A0ABR0KEZ0</accession>
<proteinExistence type="predicted"/>
<dbReference type="Proteomes" id="UP001345013">
    <property type="component" value="Unassembled WGS sequence"/>
</dbReference>
<feature type="region of interest" description="Disordered" evidence="1">
    <location>
        <begin position="110"/>
        <end position="145"/>
    </location>
</feature>
<reference evidence="3 4" key="1">
    <citation type="submission" date="2023-08" db="EMBL/GenBank/DDBJ databases">
        <title>Black Yeasts Isolated from many extreme environments.</title>
        <authorList>
            <person name="Coleine C."/>
            <person name="Stajich J.E."/>
            <person name="Selbmann L."/>
        </authorList>
    </citation>
    <scope>NUCLEOTIDE SEQUENCE [LARGE SCALE GENOMIC DNA]</scope>
    <source>
        <strain evidence="3 4">CCFEE 5885</strain>
    </source>
</reference>
<dbReference type="PROSITE" id="PS51257">
    <property type="entry name" value="PROKAR_LIPOPROTEIN"/>
    <property type="match status" value="1"/>
</dbReference>
<dbReference type="EMBL" id="JAVRRG010000032">
    <property type="protein sequence ID" value="KAK5094758.1"/>
    <property type="molecule type" value="Genomic_DNA"/>
</dbReference>
<protein>
    <recommendedName>
        <fullName evidence="5">GPI anchored serine-threonine rich protein</fullName>
    </recommendedName>
</protein>
<feature type="signal peptide" evidence="2">
    <location>
        <begin position="1"/>
        <end position="17"/>
    </location>
</feature>